<reference evidence="2" key="1">
    <citation type="submission" date="2013-11" db="EMBL/GenBank/DDBJ databases">
        <title>The Genome Sequence of Phytophthora parasitica CHvinca01.</title>
        <authorList>
            <consortium name="The Broad Institute Genomics Platform"/>
            <person name="Russ C."/>
            <person name="Tyler B."/>
            <person name="Panabieres F."/>
            <person name="Shan W."/>
            <person name="Tripathy S."/>
            <person name="Grunwald N."/>
            <person name="Machado M."/>
            <person name="Johnson C.S."/>
            <person name="Arredondo F."/>
            <person name="Hong C."/>
            <person name="Coffey M."/>
            <person name="Young S.K."/>
            <person name="Zeng Q."/>
            <person name="Gargeya S."/>
            <person name="Fitzgerald M."/>
            <person name="Abouelleil A."/>
            <person name="Alvarado L."/>
            <person name="Chapman S.B."/>
            <person name="Gainer-Dewar J."/>
            <person name="Goldberg J."/>
            <person name="Griggs A."/>
            <person name="Gujja S."/>
            <person name="Hansen M."/>
            <person name="Howarth C."/>
            <person name="Imamovic A."/>
            <person name="Ireland A."/>
            <person name="Larimer J."/>
            <person name="McCowan C."/>
            <person name="Murphy C."/>
            <person name="Pearson M."/>
            <person name="Poon T.W."/>
            <person name="Priest M."/>
            <person name="Roberts A."/>
            <person name="Saif S."/>
            <person name="Shea T."/>
            <person name="Sykes S."/>
            <person name="Wortman J."/>
            <person name="Nusbaum C."/>
            <person name="Birren B."/>
        </authorList>
    </citation>
    <scope>NUCLEOTIDE SEQUENCE [LARGE SCALE GENOMIC DNA]</scope>
    <source>
        <strain evidence="2">CHvinca01</strain>
    </source>
</reference>
<dbReference type="AlphaFoldDB" id="W2LGU5"/>
<name>W2LGU5_PHYNI</name>
<protein>
    <submittedName>
        <fullName evidence="2">Uncharacterized protein</fullName>
    </submittedName>
</protein>
<feature type="region of interest" description="Disordered" evidence="1">
    <location>
        <begin position="1"/>
        <end position="28"/>
    </location>
</feature>
<accession>W2LGU5</accession>
<feature type="compositionally biased region" description="Basic and acidic residues" evidence="1">
    <location>
        <begin position="1"/>
        <end position="12"/>
    </location>
</feature>
<organism evidence="2">
    <name type="scientific">Phytophthora nicotianae</name>
    <name type="common">Potato buckeye rot agent</name>
    <name type="synonym">Phytophthora parasitica</name>
    <dbReference type="NCBI Taxonomy" id="4792"/>
    <lineage>
        <taxon>Eukaryota</taxon>
        <taxon>Sar</taxon>
        <taxon>Stramenopiles</taxon>
        <taxon>Oomycota</taxon>
        <taxon>Peronosporomycetes</taxon>
        <taxon>Peronosporales</taxon>
        <taxon>Peronosporaceae</taxon>
        <taxon>Phytophthora</taxon>
    </lineage>
</organism>
<proteinExistence type="predicted"/>
<evidence type="ECO:0000313" key="2">
    <source>
        <dbReference type="EMBL" id="ETL96677.1"/>
    </source>
</evidence>
<dbReference type="Proteomes" id="UP000054423">
    <property type="component" value="Unassembled WGS sequence"/>
</dbReference>
<sequence>MARFLITDESRKRGGHNPIMASPTSPASGSVLFTTGANVGATTGESLLKLELPFLSMA</sequence>
<gene>
    <name evidence="2" type="ORF">L917_05875</name>
</gene>
<evidence type="ECO:0000256" key="1">
    <source>
        <dbReference type="SAM" id="MobiDB-lite"/>
    </source>
</evidence>
<dbReference type="EMBL" id="KI678856">
    <property type="protein sequence ID" value="ETL96677.1"/>
    <property type="molecule type" value="Genomic_DNA"/>
</dbReference>